<protein>
    <submittedName>
        <fullName evidence="2">Uncharacterized protein</fullName>
    </submittedName>
</protein>
<gene>
    <name evidence="2" type="ORF">RRF57_006910</name>
</gene>
<evidence type="ECO:0000313" key="2">
    <source>
        <dbReference type="EMBL" id="KAK5631195.1"/>
    </source>
</evidence>
<accession>A0AAN7UFB2</accession>
<evidence type="ECO:0000313" key="3">
    <source>
        <dbReference type="Proteomes" id="UP001305414"/>
    </source>
</evidence>
<feature type="compositionally biased region" description="Basic and acidic residues" evidence="1">
    <location>
        <begin position="223"/>
        <end position="233"/>
    </location>
</feature>
<dbReference type="Proteomes" id="UP001305414">
    <property type="component" value="Unassembled WGS sequence"/>
</dbReference>
<sequence length="245" mass="27515">MAKERVVKKERKRDKKVSDDKVTKSGKQKRRAEPLSDTSDEDSDGGASVDVKSSEETPAVESPEPEITKPKSDKKTKKEKKSKKKTQAGAEADDDNTEGGAMLFSVDTNPTPVDLATVKTSVLKKGSSGWDAIAAPSGMNRQARRRIQIIELQREVIKKKKGIPEGSREREDEVQKELDSWTENLDRKISVRLEKKKARKAKEKARLRSRHGKFLIGRKLKEHQRETKKAEKKASKKTGISQVNT</sequence>
<comment type="caution">
    <text evidence="2">The sequence shown here is derived from an EMBL/GenBank/DDBJ whole genome shotgun (WGS) entry which is preliminary data.</text>
</comment>
<proteinExistence type="predicted"/>
<dbReference type="AlphaFoldDB" id="A0AAN7UFB2"/>
<reference evidence="2 3" key="1">
    <citation type="submission" date="2023-10" db="EMBL/GenBank/DDBJ databases">
        <title>Draft genome sequence of Xylaria bambusicola isolate GMP-LS, the root and basal stem rot pathogen of sugarcane in Indonesia.</title>
        <authorList>
            <person name="Selvaraj P."/>
            <person name="Muralishankar V."/>
            <person name="Muruganantham S."/>
            <person name="Sp S."/>
            <person name="Haryani S."/>
            <person name="Lau K.J.X."/>
            <person name="Naqvi N.I."/>
        </authorList>
    </citation>
    <scope>NUCLEOTIDE SEQUENCE [LARGE SCALE GENOMIC DNA]</scope>
    <source>
        <strain evidence="2">GMP-LS</strain>
    </source>
</reference>
<dbReference type="EMBL" id="JAWHQM010000018">
    <property type="protein sequence ID" value="KAK5631195.1"/>
    <property type="molecule type" value="Genomic_DNA"/>
</dbReference>
<keyword evidence="3" id="KW-1185">Reference proteome</keyword>
<organism evidence="2 3">
    <name type="scientific">Xylaria bambusicola</name>
    <dbReference type="NCBI Taxonomy" id="326684"/>
    <lineage>
        <taxon>Eukaryota</taxon>
        <taxon>Fungi</taxon>
        <taxon>Dikarya</taxon>
        <taxon>Ascomycota</taxon>
        <taxon>Pezizomycotina</taxon>
        <taxon>Sordariomycetes</taxon>
        <taxon>Xylariomycetidae</taxon>
        <taxon>Xylariales</taxon>
        <taxon>Xylariaceae</taxon>
        <taxon>Xylaria</taxon>
    </lineage>
</organism>
<feature type="compositionally biased region" description="Basic residues" evidence="1">
    <location>
        <begin position="74"/>
        <end position="86"/>
    </location>
</feature>
<feature type="region of interest" description="Disordered" evidence="1">
    <location>
        <begin position="196"/>
        <end position="245"/>
    </location>
</feature>
<feature type="region of interest" description="Disordered" evidence="1">
    <location>
        <begin position="1"/>
        <end position="112"/>
    </location>
</feature>
<evidence type="ECO:0000256" key="1">
    <source>
        <dbReference type="SAM" id="MobiDB-lite"/>
    </source>
</evidence>
<feature type="compositionally biased region" description="Basic residues" evidence="1">
    <location>
        <begin position="196"/>
        <end position="222"/>
    </location>
</feature>
<name>A0AAN7UFB2_9PEZI</name>